<keyword evidence="6" id="KW-0479">Metal-binding</keyword>
<dbReference type="InterPro" id="IPR039356">
    <property type="entry name" value="YfbR/HDDC2"/>
</dbReference>
<dbReference type="Pfam" id="PF13023">
    <property type="entry name" value="HD_3"/>
    <property type="match status" value="1"/>
</dbReference>
<evidence type="ECO:0000259" key="8">
    <source>
        <dbReference type="SMART" id="SM00471"/>
    </source>
</evidence>
<dbReference type="InterPro" id="IPR003607">
    <property type="entry name" value="HD/PDEase_dom"/>
</dbReference>
<comment type="cofactor">
    <cofactor evidence="3">
        <name>Co(2+)</name>
        <dbReference type="ChEBI" id="CHEBI:48828"/>
    </cofactor>
</comment>
<evidence type="ECO:0000256" key="1">
    <source>
        <dbReference type="ARBA" id="ARBA00001638"/>
    </source>
</evidence>
<dbReference type="GO" id="GO:0005737">
    <property type="term" value="C:cytoplasm"/>
    <property type="evidence" value="ECO:0007669"/>
    <property type="project" value="TreeGrafter"/>
</dbReference>
<feature type="domain" description="HD/PDEase" evidence="8">
    <location>
        <begin position="168"/>
        <end position="287"/>
    </location>
</feature>
<name>A0A2H0KL50_9BACT</name>
<dbReference type="SUPFAM" id="SSF109604">
    <property type="entry name" value="HD-domain/PDEase-like"/>
    <property type="match status" value="1"/>
</dbReference>
<evidence type="ECO:0000256" key="7">
    <source>
        <dbReference type="ARBA" id="ARBA00022801"/>
    </source>
</evidence>
<comment type="catalytic activity">
    <reaction evidence="1">
        <text>a 2'-deoxyribonucleoside 5'-phosphate + H2O = a 2'-deoxyribonucleoside + phosphate</text>
        <dbReference type="Rhea" id="RHEA:36167"/>
        <dbReference type="ChEBI" id="CHEBI:15377"/>
        <dbReference type="ChEBI" id="CHEBI:18274"/>
        <dbReference type="ChEBI" id="CHEBI:43474"/>
        <dbReference type="ChEBI" id="CHEBI:65317"/>
        <dbReference type="EC" id="3.1.3.89"/>
    </reaction>
</comment>
<dbReference type="EMBL" id="PCVK01000016">
    <property type="protein sequence ID" value="PIQ71965.1"/>
    <property type="molecule type" value="Genomic_DNA"/>
</dbReference>
<dbReference type="InterPro" id="IPR006674">
    <property type="entry name" value="HD_domain"/>
</dbReference>
<dbReference type="GO" id="GO:0002953">
    <property type="term" value="F:5'-deoxynucleotidase activity"/>
    <property type="evidence" value="ECO:0007669"/>
    <property type="project" value="UniProtKB-EC"/>
</dbReference>
<dbReference type="EC" id="3.1.3.89" evidence="5"/>
<dbReference type="PANTHER" id="PTHR11845">
    <property type="entry name" value="5'-DEOXYNUCLEOTIDASE HDDC2"/>
    <property type="match status" value="1"/>
</dbReference>
<organism evidence="9 10">
    <name type="scientific">Candidatus Roizmanbacteria bacterium CG11_big_fil_rev_8_21_14_0_20_37_16</name>
    <dbReference type="NCBI Taxonomy" id="1974857"/>
    <lineage>
        <taxon>Bacteria</taxon>
        <taxon>Candidatus Roizmaniibacteriota</taxon>
    </lineage>
</organism>
<evidence type="ECO:0000256" key="6">
    <source>
        <dbReference type="ARBA" id="ARBA00022723"/>
    </source>
</evidence>
<accession>A0A2H0KL50</accession>
<protein>
    <recommendedName>
        <fullName evidence="5">5'-deoxynucleotidase</fullName>
        <ecNumber evidence="5">3.1.3.89</ecNumber>
    </recommendedName>
</protein>
<keyword evidence="7" id="KW-0378">Hydrolase</keyword>
<comment type="subunit">
    <text evidence="4">Homodimer.</text>
</comment>
<evidence type="ECO:0000256" key="3">
    <source>
        <dbReference type="ARBA" id="ARBA00001941"/>
    </source>
</evidence>
<dbReference type="Gene3D" id="1.10.3210.10">
    <property type="entry name" value="Hypothetical protein af1432"/>
    <property type="match status" value="1"/>
</dbReference>
<sequence length="323" mass="37467">MILTQYTSFVHDKIVRNLDKYKIECYSLVMSQDHSTFGELFKKYRLKSEFSTLTQFGNALAQKGFIYEDSIYSHWQKNIRVPKNRKLLLAIIQIFTERNGVQTVNDANGFLNSAGQGYLTNEEVIFVAKDSPFHTDTIFPSNALTFLLTTAQSKRIVRTGWKMNDIKDPESVAEHSYQLCVIAMVFADQLGVDRERLIKMAVIHDLGEIITGDLVWSRGNIIDIQKRQKKEIMEAEGIESIFAKLGNSKQYKAIFEEMVQRKSPEAEIFWQLDKLEMAIQALQYEKSDNKNLEEFFVNTDLQLTHPFLREVFARVQEARPKRK</sequence>
<dbReference type="AlphaFoldDB" id="A0A2H0KL50"/>
<evidence type="ECO:0000256" key="4">
    <source>
        <dbReference type="ARBA" id="ARBA00011738"/>
    </source>
</evidence>
<gene>
    <name evidence="9" type="ORF">COV87_00440</name>
</gene>
<evidence type="ECO:0000256" key="5">
    <source>
        <dbReference type="ARBA" id="ARBA00012964"/>
    </source>
</evidence>
<dbReference type="PANTHER" id="PTHR11845:SF13">
    <property type="entry name" value="5'-DEOXYNUCLEOTIDASE HDDC2"/>
    <property type="match status" value="1"/>
</dbReference>
<comment type="cofactor">
    <cofactor evidence="2">
        <name>Mn(2+)</name>
        <dbReference type="ChEBI" id="CHEBI:29035"/>
    </cofactor>
</comment>
<evidence type="ECO:0000313" key="10">
    <source>
        <dbReference type="Proteomes" id="UP000229497"/>
    </source>
</evidence>
<evidence type="ECO:0000256" key="2">
    <source>
        <dbReference type="ARBA" id="ARBA00001936"/>
    </source>
</evidence>
<dbReference type="SMART" id="SM00471">
    <property type="entry name" value="HDc"/>
    <property type="match status" value="1"/>
</dbReference>
<comment type="caution">
    <text evidence="9">The sequence shown here is derived from an EMBL/GenBank/DDBJ whole genome shotgun (WGS) entry which is preliminary data.</text>
</comment>
<proteinExistence type="predicted"/>
<reference evidence="9 10" key="1">
    <citation type="submission" date="2017-09" db="EMBL/GenBank/DDBJ databases">
        <title>Depth-based differentiation of microbial function through sediment-hosted aquifers and enrichment of novel symbionts in the deep terrestrial subsurface.</title>
        <authorList>
            <person name="Probst A.J."/>
            <person name="Ladd B."/>
            <person name="Jarett J.K."/>
            <person name="Geller-Mcgrath D.E."/>
            <person name="Sieber C.M."/>
            <person name="Emerson J.B."/>
            <person name="Anantharaman K."/>
            <person name="Thomas B.C."/>
            <person name="Malmstrom R."/>
            <person name="Stieglmeier M."/>
            <person name="Klingl A."/>
            <person name="Woyke T."/>
            <person name="Ryan C.M."/>
            <person name="Banfield J.F."/>
        </authorList>
    </citation>
    <scope>NUCLEOTIDE SEQUENCE [LARGE SCALE GENOMIC DNA]</scope>
    <source>
        <strain evidence="9">CG11_big_fil_rev_8_21_14_0_20_37_16</strain>
    </source>
</reference>
<dbReference type="Proteomes" id="UP000229497">
    <property type="component" value="Unassembled WGS sequence"/>
</dbReference>
<dbReference type="GO" id="GO:0046872">
    <property type="term" value="F:metal ion binding"/>
    <property type="evidence" value="ECO:0007669"/>
    <property type="project" value="UniProtKB-KW"/>
</dbReference>
<evidence type="ECO:0000313" key="9">
    <source>
        <dbReference type="EMBL" id="PIQ71965.1"/>
    </source>
</evidence>